<dbReference type="AlphaFoldDB" id="A0A7Z0LE83"/>
<keyword evidence="2" id="KW-1185">Reference proteome</keyword>
<evidence type="ECO:0000313" key="1">
    <source>
        <dbReference type="EMBL" id="NYS49887.1"/>
    </source>
</evidence>
<protein>
    <submittedName>
        <fullName evidence="1">Uncharacterized protein</fullName>
    </submittedName>
</protein>
<proteinExistence type="predicted"/>
<name>A0A7Z0LE83_9STRE</name>
<evidence type="ECO:0000313" key="2">
    <source>
        <dbReference type="Proteomes" id="UP000563349"/>
    </source>
</evidence>
<dbReference type="RefSeq" id="WP_371414976.1">
    <property type="nucleotide sequence ID" value="NZ_JACBYG010000215.1"/>
</dbReference>
<reference evidence="1 2" key="1">
    <citation type="submission" date="2020-07" db="EMBL/GenBank/DDBJ databases">
        <title>MOT database genomes.</title>
        <authorList>
            <person name="Joseph S."/>
            <person name="Aduse-Opoku J."/>
            <person name="Hashim A."/>
            <person name="Wade W."/>
            <person name="Curtis M."/>
        </authorList>
    </citation>
    <scope>NUCLEOTIDE SEQUENCE [LARGE SCALE GENOMIC DNA]</scope>
    <source>
        <strain evidence="1 2">CCW311</strain>
    </source>
</reference>
<accession>A0A7Z0LE83</accession>
<dbReference type="EMBL" id="JACBYG010000215">
    <property type="protein sequence ID" value="NYS49887.1"/>
    <property type="molecule type" value="Genomic_DNA"/>
</dbReference>
<dbReference type="Proteomes" id="UP000563349">
    <property type="component" value="Unassembled WGS sequence"/>
</dbReference>
<comment type="caution">
    <text evidence="1">The sequence shown here is derived from an EMBL/GenBank/DDBJ whole genome shotgun (WGS) entry which is preliminary data.</text>
</comment>
<feature type="non-terminal residue" evidence="1">
    <location>
        <position position="74"/>
    </location>
</feature>
<gene>
    <name evidence="1" type="ORF">HZY93_08080</name>
</gene>
<organism evidence="1 2">
    <name type="scientific">Streptococcus danieliae</name>
    <dbReference type="NCBI Taxonomy" id="747656"/>
    <lineage>
        <taxon>Bacteria</taxon>
        <taxon>Bacillati</taxon>
        <taxon>Bacillota</taxon>
        <taxon>Bacilli</taxon>
        <taxon>Lactobacillales</taxon>
        <taxon>Streptococcaceae</taxon>
        <taxon>Streptococcus</taxon>
    </lineage>
</organism>
<sequence length="74" mass="8702">MDYNTQKLLGIQDLDITFKEEWHSFRKDKRNRLSQIIEGSLEKRPSYCPSCGVAWESTKDVYAHGTTPKKRKIQ</sequence>